<dbReference type="GO" id="GO:0016740">
    <property type="term" value="F:transferase activity"/>
    <property type="evidence" value="ECO:0007669"/>
    <property type="project" value="UniProtKB-KW"/>
</dbReference>
<dbReference type="InterPro" id="IPR036068">
    <property type="entry name" value="Nicotinate_pribotase-like_C"/>
</dbReference>
<evidence type="ECO:0000313" key="10">
    <source>
        <dbReference type="EMBL" id="KKK61211.1"/>
    </source>
</evidence>
<dbReference type="PANTHER" id="PTHR11098">
    <property type="entry name" value="NICOTINATE PHOSPHORIBOSYLTRANSFERASE"/>
    <property type="match status" value="1"/>
</dbReference>
<protein>
    <recommendedName>
        <fullName evidence="3">nicotinate phosphoribosyltransferase</fullName>
        <ecNumber evidence="3">6.3.4.21</ecNumber>
    </recommendedName>
</protein>
<dbReference type="EMBL" id="LAZR01062590">
    <property type="protein sequence ID" value="KKK61211.1"/>
    <property type="molecule type" value="Genomic_DNA"/>
</dbReference>
<dbReference type="Pfam" id="PF17767">
    <property type="entry name" value="NAPRTase_N"/>
    <property type="match status" value="1"/>
</dbReference>
<keyword evidence="4" id="KW-0597">Phosphoprotein</keyword>
<dbReference type="InterPro" id="IPR007229">
    <property type="entry name" value="Nic_PRibTrfase-Fam"/>
</dbReference>
<dbReference type="InterPro" id="IPR040727">
    <property type="entry name" value="NAPRTase_N"/>
</dbReference>
<dbReference type="GO" id="GO:0034355">
    <property type="term" value="P:NAD+ biosynthetic process via the salvage pathway"/>
    <property type="evidence" value="ECO:0007669"/>
    <property type="project" value="TreeGrafter"/>
</dbReference>
<keyword evidence="7" id="KW-0808">Transferase</keyword>
<comment type="pathway">
    <text evidence="1">Cofactor biosynthesis; NAD(+) biosynthesis; nicotinate D-ribonucleotide from nicotinate: step 1/1.</text>
</comment>
<feature type="domain" description="Nicotinate phosphoribosyltransferase N-terminal" evidence="9">
    <location>
        <begin position="13"/>
        <end position="139"/>
    </location>
</feature>
<gene>
    <name evidence="10" type="ORF">LCGC14_3016600</name>
</gene>
<evidence type="ECO:0000256" key="2">
    <source>
        <dbReference type="ARBA" id="ARBA00010897"/>
    </source>
</evidence>
<dbReference type="Gene3D" id="3.20.20.70">
    <property type="entry name" value="Aldolase class I"/>
    <property type="match status" value="1"/>
</dbReference>
<evidence type="ECO:0000256" key="8">
    <source>
        <dbReference type="ARBA" id="ARBA00048668"/>
    </source>
</evidence>
<dbReference type="GO" id="GO:0005829">
    <property type="term" value="C:cytosol"/>
    <property type="evidence" value="ECO:0007669"/>
    <property type="project" value="TreeGrafter"/>
</dbReference>
<reference evidence="10" key="1">
    <citation type="journal article" date="2015" name="Nature">
        <title>Complex archaea that bridge the gap between prokaryotes and eukaryotes.</title>
        <authorList>
            <person name="Spang A."/>
            <person name="Saw J.H."/>
            <person name="Jorgensen S.L."/>
            <person name="Zaremba-Niedzwiedzka K."/>
            <person name="Martijn J."/>
            <person name="Lind A.E."/>
            <person name="van Eijk R."/>
            <person name="Schleper C."/>
            <person name="Guy L."/>
            <person name="Ettema T.J."/>
        </authorList>
    </citation>
    <scope>NUCLEOTIDE SEQUENCE</scope>
</reference>
<feature type="non-terminal residue" evidence="10">
    <location>
        <position position="247"/>
    </location>
</feature>
<sequence length="247" mass="27806">MIVDIFSYNNRALFTDFYELTMVNGYFENNYHEKLASFELFFRKSPFNGGFAIACGIYDVVKFLKNFSFSIEDINYLESLRMFSDKYLDFLQNLRVNKSCEILSVLEGTVIFPYEPILQVTAPLAIAQLIESALLNIINYQTLIATKSARICLATKRSNNVMEFGLRRAHSDGGITGSRAAVIGGCSVTSNTFAGKHYNLPVSGTHAHSWIQSFDSELEAFRAYARVFPENTTLLVDTYNVLKSGIP</sequence>
<name>A0A0F8ZMP4_9ZZZZ</name>
<comment type="similarity">
    <text evidence="2">Belongs to the NAPRTase family.</text>
</comment>
<dbReference type="NCBIfam" id="TIGR01513">
    <property type="entry name" value="NAPRTase_put"/>
    <property type="match status" value="1"/>
</dbReference>
<dbReference type="AlphaFoldDB" id="A0A0F8ZMP4"/>
<organism evidence="10">
    <name type="scientific">marine sediment metagenome</name>
    <dbReference type="NCBI Taxonomy" id="412755"/>
    <lineage>
        <taxon>unclassified sequences</taxon>
        <taxon>metagenomes</taxon>
        <taxon>ecological metagenomes</taxon>
    </lineage>
</organism>
<dbReference type="EC" id="6.3.4.21" evidence="3"/>
<dbReference type="UniPathway" id="UPA00253">
    <property type="reaction ID" value="UER00457"/>
</dbReference>
<comment type="catalytic activity">
    <reaction evidence="8">
        <text>5-phospho-alpha-D-ribose 1-diphosphate + nicotinate + ATP + H2O = nicotinate beta-D-ribonucleotide + ADP + phosphate + diphosphate</text>
        <dbReference type="Rhea" id="RHEA:36163"/>
        <dbReference type="ChEBI" id="CHEBI:15377"/>
        <dbReference type="ChEBI" id="CHEBI:30616"/>
        <dbReference type="ChEBI" id="CHEBI:32544"/>
        <dbReference type="ChEBI" id="CHEBI:33019"/>
        <dbReference type="ChEBI" id="CHEBI:43474"/>
        <dbReference type="ChEBI" id="CHEBI:57502"/>
        <dbReference type="ChEBI" id="CHEBI:58017"/>
        <dbReference type="ChEBI" id="CHEBI:456216"/>
        <dbReference type="EC" id="6.3.4.21"/>
    </reaction>
</comment>
<evidence type="ECO:0000256" key="6">
    <source>
        <dbReference type="ARBA" id="ARBA00022642"/>
    </source>
</evidence>
<keyword evidence="6" id="KW-0662">Pyridine nucleotide biosynthesis</keyword>
<dbReference type="InterPro" id="IPR013785">
    <property type="entry name" value="Aldolase_TIM"/>
</dbReference>
<accession>A0A0F8ZMP4</accession>
<evidence type="ECO:0000259" key="9">
    <source>
        <dbReference type="Pfam" id="PF17767"/>
    </source>
</evidence>
<comment type="caution">
    <text evidence="10">The sequence shown here is derived from an EMBL/GenBank/DDBJ whole genome shotgun (WGS) entry which is preliminary data.</text>
</comment>
<evidence type="ECO:0000256" key="3">
    <source>
        <dbReference type="ARBA" id="ARBA00013236"/>
    </source>
</evidence>
<proteinExistence type="inferred from homology"/>
<keyword evidence="5" id="KW-0436">Ligase</keyword>
<evidence type="ECO:0000256" key="7">
    <source>
        <dbReference type="ARBA" id="ARBA00022679"/>
    </source>
</evidence>
<dbReference type="InterPro" id="IPR006405">
    <property type="entry name" value="Nic_PRibTrfase_pncB"/>
</dbReference>
<dbReference type="PANTHER" id="PTHR11098:SF1">
    <property type="entry name" value="NICOTINATE PHOSPHORIBOSYLTRANSFERASE"/>
    <property type="match status" value="1"/>
</dbReference>
<evidence type="ECO:0000256" key="5">
    <source>
        <dbReference type="ARBA" id="ARBA00022598"/>
    </source>
</evidence>
<evidence type="ECO:0000256" key="4">
    <source>
        <dbReference type="ARBA" id="ARBA00022553"/>
    </source>
</evidence>
<dbReference type="SUPFAM" id="SSF51690">
    <property type="entry name" value="Nicotinate/Quinolinate PRTase C-terminal domain-like"/>
    <property type="match status" value="1"/>
</dbReference>
<dbReference type="Gene3D" id="3.20.140.10">
    <property type="entry name" value="nicotinate phosphoribosyltransferase"/>
    <property type="match status" value="1"/>
</dbReference>
<dbReference type="SUPFAM" id="SSF54675">
    <property type="entry name" value="Nicotinate/Quinolinate PRTase N-terminal domain-like"/>
    <property type="match status" value="1"/>
</dbReference>
<evidence type="ECO:0000256" key="1">
    <source>
        <dbReference type="ARBA" id="ARBA00004952"/>
    </source>
</evidence>
<dbReference type="GO" id="GO:0004516">
    <property type="term" value="F:nicotinate phosphoribosyltransferase activity"/>
    <property type="evidence" value="ECO:0007669"/>
    <property type="project" value="UniProtKB-EC"/>
</dbReference>